<accession>A0ABS9ZHI9</accession>
<dbReference type="RefSeq" id="WP_243245965.1">
    <property type="nucleotide sequence ID" value="NZ_LOHG01000005.1"/>
</dbReference>
<proteinExistence type="predicted"/>
<comment type="caution">
    <text evidence="1">The sequence shown here is derived from an EMBL/GenBank/DDBJ whole genome shotgun (WGS) entry which is preliminary data.</text>
</comment>
<protein>
    <submittedName>
        <fullName evidence="1">Polyketide cyclase</fullName>
    </submittedName>
</protein>
<organism evidence="1 2">
    <name type="scientific">Pseudomonas maioricensis</name>
    <dbReference type="NCBI Taxonomy" id="1766623"/>
    <lineage>
        <taxon>Bacteria</taxon>
        <taxon>Pseudomonadati</taxon>
        <taxon>Pseudomonadota</taxon>
        <taxon>Gammaproteobacteria</taxon>
        <taxon>Pseudomonadales</taxon>
        <taxon>Pseudomonadaceae</taxon>
        <taxon>Pseudomonas</taxon>
    </lineage>
</organism>
<dbReference type="InterPro" id="IPR023393">
    <property type="entry name" value="START-like_dom_sf"/>
</dbReference>
<dbReference type="Proteomes" id="UP001320513">
    <property type="component" value="Unassembled WGS sequence"/>
</dbReference>
<keyword evidence="2" id="KW-1185">Reference proteome</keyword>
<dbReference type="CDD" id="cd07821">
    <property type="entry name" value="PYR_PYL_RCAR_like"/>
    <property type="match status" value="1"/>
</dbReference>
<gene>
    <name evidence="1" type="ORF">AUC61_10710</name>
</gene>
<evidence type="ECO:0000313" key="2">
    <source>
        <dbReference type="Proteomes" id="UP001320513"/>
    </source>
</evidence>
<dbReference type="SUPFAM" id="SSF55961">
    <property type="entry name" value="Bet v1-like"/>
    <property type="match status" value="1"/>
</dbReference>
<reference evidence="1 2" key="1">
    <citation type="submission" date="2015-12" db="EMBL/GenBank/DDBJ databases">
        <title>Phylogenomics in the description of a new species in the Pseudomonas syringae group.</title>
        <authorList>
            <person name="Busquets A."/>
            <person name="Gomila M."/>
            <person name="Beiki F."/>
            <person name="Rahimian H."/>
            <person name="Mulet M."/>
            <person name="Sanchez D."/>
            <person name="Garcia-Valdes E."/>
            <person name="Lalucat J."/>
        </authorList>
    </citation>
    <scope>NUCLEOTIDE SEQUENCE [LARGE SCALE GENOMIC DNA]</scope>
    <source>
        <strain evidence="1 2">S25</strain>
    </source>
</reference>
<dbReference type="InterPro" id="IPR019587">
    <property type="entry name" value="Polyketide_cyclase/dehydratase"/>
</dbReference>
<dbReference type="Pfam" id="PF10604">
    <property type="entry name" value="Polyketide_cyc2"/>
    <property type="match status" value="1"/>
</dbReference>
<dbReference type="EMBL" id="LOHG01000005">
    <property type="protein sequence ID" value="MCI8210005.1"/>
    <property type="molecule type" value="Genomic_DNA"/>
</dbReference>
<dbReference type="PANTHER" id="PTHR39332:SF7">
    <property type="entry name" value="SRPBCC FAMILY PROTEIN"/>
    <property type="match status" value="1"/>
</dbReference>
<evidence type="ECO:0000313" key="1">
    <source>
        <dbReference type="EMBL" id="MCI8210005.1"/>
    </source>
</evidence>
<name>A0ABS9ZHI9_9PSED</name>
<dbReference type="PANTHER" id="PTHR39332">
    <property type="entry name" value="BLL4707 PROTEIN"/>
    <property type="match status" value="1"/>
</dbReference>
<dbReference type="Gene3D" id="3.30.530.20">
    <property type="match status" value="1"/>
</dbReference>
<sequence>MASVEYSAVLETNADAAWQVLKQFGDIAKWHPAIAQSKIEGDKPDSFEGAIRRLDLADGAVLRERLLTLNDRQMALAYAFEESPLPLDNYQAEVNVNEVIGTQQCVVKWKATFDVREPETAAHFEGLIRELIIGGHESLAAFLKQ</sequence>